<dbReference type="Pfam" id="PF00702">
    <property type="entry name" value="Hydrolase"/>
    <property type="match status" value="1"/>
</dbReference>
<keyword evidence="3" id="KW-0378">Hydrolase</keyword>
<dbReference type="AlphaFoldDB" id="A0A5D3CHG8"/>
<dbReference type="Gene3D" id="3.40.50.1000">
    <property type="entry name" value="HAD superfamily/HAD-like"/>
    <property type="match status" value="1"/>
</dbReference>
<reference evidence="7 8" key="1">
    <citation type="submission" date="2019-08" db="EMBL/GenBank/DDBJ databases">
        <title>Draft genome sequences of two oriental melons (Cucumis melo L. var makuwa).</title>
        <authorList>
            <person name="Kwon S.-Y."/>
        </authorList>
    </citation>
    <scope>NUCLEOTIDE SEQUENCE [LARGE SCALE GENOMIC DNA]</scope>
    <source>
        <strain evidence="8">cv. Chang Bougi</strain>
        <tissue evidence="7">Leaf</tissue>
    </source>
</reference>
<dbReference type="GO" id="GO:0019509">
    <property type="term" value="P:L-methionine salvage from methylthioadenosine"/>
    <property type="evidence" value="ECO:0007669"/>
    <property type="project" value="InterPro"/>
</dbReference>
<evidence type="ECO:0000256" key="4">
    <source>
        <dbReference type="ARBA" id="ARBA00022842"/>
    </source>
</evidence>
<dbReference type="EMBL" id="SSTD01010878">
    <property type="protein sequence ID" value="TYK11241.1"/>
    <property type="molecule type" value="Genomic_DNA"/>
</dbReference>
<dbReference type="FunFam" id="3.40.50.1000:FF:000088">
    <property type="entry name" value="Probable bifunctional methylthioribulose-1-phosphate dehydratase/enolase-phosphatase E1"/>
    <property type="match status" value="1"/>
</dbReference>
<dbReference type="PANTHER" id="PTHR20371">
    <property type="entry name" value="ENOLASE-PHOSPHATASE E1"/>
    <property type="match status" value="1"/>
</dbReference>
<dbReference type="PANTHER" id="PTHR20371:SF1">
    <property type="entry name" value="ENOLASE-PHOSPHATASE E1"/>
    <property type="match status" value="1"/>
</dbReference>
<evidence type="ECO:0000256" key="2">
    <source>
        <dbReference type="ARBA" id="ARBA00022723"/>
    </source>
</evidence>
<dbReference type="InterPro" id="IPR023943">
    <property type="entry name" value="Enolase-ppase_E1"/>
</dbReference>
<dbReference type="CDD" id="cd01629">
    <property type="entry name" value="HAD_EP"/>
    <property type="match status" value="1"/>
</dbReference>
<keyword evidence="2" id="KW-0479">Metal-binding</keyword>
<sequence length="461" mass="50440">MAMASALPLSGVKLATTSQAYMETKAANDTKALLSELSRQFYTLRCVSGTGSSIAIKVHDHSIPRRQQLIAMSLSGGHLSILIFPLSVLVFPFNFLHFLAILLLSLLPIELIGSVCLLGVKKRRMVREDTYMLSSGGSILHSPPPKPFSHKLPNCFDSRPLFMKMRNAGAVIHSHSKESYLVTQRNHHQGQIGSIKGISSNISVKAGARGLDNKNQWFPRCIVLDIEGTTTPISFVTDVLFPYARDNVEKHLILTYETGETQDDIKLLRSQVEEDLEKGVAGAVPIPPDNAGKEEVIAAVVANVEGMIKADRKITALKQLQGHIWRTGFSGNELEGVVFDDVPEALERWHASGIKMYIYSSGSRLAQRLIFGKTNYGDLRKYLSGFFDTAVGNKRETSSYVEISESVGVDSPSEILFITDVCQEAKAAKAAGLQVAISIRPGNGPLPDNHGFQTITSFSEI</sequence>
<proteinExistence type="predicted"/>
<dbReference type="SUPFAM" id="SSF56784">
    <property type="entry name" value="HAD-like"/>
    <property type="match status" value="1"/>
</dbReference>
<accession>A0A5D3CHG8</accession>
<evidence type="ECO:0000256" key="1">
    <source>
        <dbReference type="ARBA" id="ARBA00022605"/>
    </source>
</evidence>
<keyword evidence="5" id="KW-0486">Methionine biosynthesis</keyword>
<evidence type="ECO:0000256" key="3">
    <source>
        <dbReference type="ARBA" id="ARBA00022801"/>
    </source>
</evidence>
<dbReference type="Gene3D" id="1.10.720.60">
    <property type="match status" value="1"/>
</dbReference>
<dbReference type="SFLD" id="SFLDG01129">
    <property type="entry name" value="C1.5:_HAD__Beta-PGM__Phosphata"/>
    <property type="match status" value="1"/>
</dbReference>
<dbReference type="SFLD" id="SFLDF00044">
    <property type="entry name" value="enolase-phosphatase"/>
    <property type="match status" value="1"/>
</dbReference>
<dbReference type="Gene3D" id="3.40.225.10">
    <property type="entry name" value="Class II aldolase/adducin N-terminal domain"/>
    <property type="match status" value="1"/>
</dbReference>
<evidence type="ECO:0000256" key="5">
    <source>
        <dbReference type="ARBA" id="ARBA00023167"/>
    </source>
</evidence>
<keyword evidence="6" id="KW-0472">Membrane</keyword>
<keyword evidence="1" id="KW-0028">Amino-acid biosynthesis</keyword>
<evidence type="ECO:0000313" key="8">
    <source>
        <dbReference type="Proteomes" id="UP000321947"/>
    </source>
</evidence>
<comment type="caution">
    <text evidence="7">The sequence shown here is derived from an EMBL/GenBank/DDBJ whole genome shotgun (WGS) entry which is preliminary data.</text>
</comment>
<gene>
    <name evidence="7" type="ORF">E5676_scaffold227G00950</name>
</gene>
<feature type="transmembrane region" description="Helical" evidence="6">
    <location>
        <begin position="69"/>
        <end position="91"/>
    </location>
</feature>
<dbReference type="FunFam" id="1.10.720.60:FF:000001">
    <property type="entry name" value="Probable bifunctional methylthioribulose-1-phosphate dehydratase/enolase-phosphatase E1"/>
    <property type="match status" value="1"/>
</dbReference>
<dbReference type="InterPro" id="IPR036412">
    <property type="entry name" value="HAD-like_sf"/>
</dbReference>
<dbReference type="SFLD" id="SFLDS00003">
    <property type="entry name" value="Haloacid_Dehalogenase"/>
    <property type="match status" value="1"/>
</dbReference>
<keyword evidence="6" id="KW-1133">Transmembrane helix</keyword>
<dbReference type="InterPro" id="IPR023214">
    <property type="entry name" value="HAD_sf"/>
</dbReference>
<dbReference type="NCBIfam" id="TIGR01691">
    <property type="entry name" value="enolase-ppase"/>
    <property type="match status" value="1"/>
</dbReference>
<evidence type="ECO:0000313" key="7">
    <source>
        <dbReference type="EMBL" id="TYK11241.1"/>
    </source>
</evidence>
<feature type="transmembrane region" description="Helical" evidence="6">
    <location>
        <begin position="97"/>
        <end position="120"/>
    </location>
</feature>
<dbReference type="SFLD" id="SFLDG01133">
    <property type="entry name" value="C1.5.4:_Enolase-phosphatase_Li"/>
    <property type="match status" value="1"/>
</dbReference>
<organism evidence="7 8">
    <name type="scientific">Cucumis melo var. makuwa</name>
    <name type="common">Oriental melon</name>
    <dbReference type="NCBI Taxonomy" id="1194695"/>
    <lineage>
        <taxon>Eukaryota</taxon>
        <taxon>Viridiplantae</taxon>
        <taxon>Streptophyta</taxon>
        <taxon>Embryophyta</taxon>
        <taxon>Tracheophyta</taxon>
        <taxon>Spermatophyta</taxon>
        <taxon>Magnoliopsida</taxon>
        <taxon>eudicotyledons</taxon>
        <taxon>Gunneridae</taxon>
        <taxon>Pentapetalae</taxon>
        <taxon>rosids</taxon>
        <taxon>fabids</taxon>
        <taxon>Cucurbitales</taxon>
        <taxon>Cucurbitaceae</taxon>
        <taxon>Benincaseae</taxon>
        <taxon>Cucumis</taxon>
    </lineage>
</organism>
<dbReference type="Proteomes" id="UP000321947">
    <property type="component" value="Unassembled WGS sequence"/>
</dbReference>
<name>A0A5D3CHG8_CUCMM</name>
<dbReference type="GO" id="GO:0043874">
    <property type="term" value="F:acireductone synthase activity"/>
    <property type="evidence" value="ECO:0007669"/>
    <property type="project" value="InterPro"/>
</dbReference>
<keyword evidence="6" id="KW-0812">Transmembrane</keyword>
<keyword evidence="4" id="KW-0460">Magnesium</keyword>
<dbReference type="GO" id="GO:0000287">
    <property type="term" value="F:magnesium ion binding"/>
    <property type="evidence" value="ECO:0007669"/>
    <property type="project" value="InterPro"/>
</dbReference>
<protein>
    <submittedName>
        <fullName evidence="7">Putative bifunctional methylthioribulose-1-phosphate dehydratase/enolase-phosphatase E1 1 isoform X1</fullName>
    </submittedName>
</protein>
<evidence type="ECO:0000256" key="6">
    <source>
        <dbReference type="SAM" id="Phobius"/>
    </source>
</evidence>
<dbReference type="InterPro" id="IPR036409">
    <property type="entry name" value="Aldolase_II/adducin_N_sf"/>
</dbReference>